<accession>A0A0K2T8A0</accession>
<name>A0A0K2T8A0_LEPSM</name>
<protein>
    <submittedName>
        <fullName evidence="1">Uncharacterized protein</fullName>
    </submittedName>
</protein>
<evidence type="ECO:0000313" key="1">
    <source>
        <dbReference type="EMBL" id="CDW21696.1"/>
    </source>
</evidence>
<reference evidence="1" key="1">
    <citation type="submission" date="2014-05" db="EMBL/GenBank/DDBJ databases">
        <authorList>
            <person name="Chronopoulou M."/>
        </authorList>
    </citation>
    <scope>NUCLEOTIDE SEQUENCE</scope>
    <source>
        <tissue evidence="1">Whole organism</tissue>
    </source>
</reference>
<dbReference type="EMBL" id="HACA01004335">
    <property type="protein sequence ID" value="CDW21696.1"/>
    <property type="molecule type" value="Transcribed_RNA"/>
</dbReference>
<organism evidence="1">
    <name type="scientific">Lepeophtheirus salmonis</name>
    <name type="common">Salmon louse</name>
    <name type="synonym">Caligus salmonis</name>
    <dbReference type="NCBI Taxonomy" id="72036"/>
    <lineage>
        <taxon>Eukaryota</taxon>
        <taxon>Metazoa</taxon>
        <taxon>Ecdysozoa</taxon>
        <taxon>Arthropoda</taxon>
        <taxon>Crustacea</taxon>
        <taxon>Multicrustacea</taxon>
        <taxon>Hexanauplia</taxon>
        <taxon>Copepoda</taxon>
        <taxon>Siphonostomatoida</taxon>
        <taxon>Caligidae</taxon>
        <taxon>Lepeophtheirus</taxon>
    </lineage>
</organism>
<sequence>MSNDVVMIIHLLFCWRRELLVS</sequence>
<dbReference type="AlphaFoldDB" id="A0A0K2T8A0"/>
<proteinExistence type="predicted"/>